<proteinExistence type="predicted"/>
<dbReference type="RefSeq" id="WP_068500833.1">
    <property type="nucleotide sequence ID" value="NZ_LWQU01000141.1"/>
</dbReference>
<protein>
    <submittedName>
        <fullName evidence="2">Uncharacterized protein</fullName>
    </submittedName>
</protein>
<keyword evidence="1" id="KW-1133">Transmembrane helix</keyword>
<sequence>MDGESINFLAAPAAFLLGLVCGSLAFRKAGFGWAKTLFGTLTLAVAGLAVAGIVVSIQKKAGVPELPLAWVSVVLAVVAAWRISKVQAPD</sequence>
<accession>A0A178MMR1</accession>
<feature type="transmembrane region" description="Helical" evidence="1">
    <location>
        <begin position="6"/>
        <end position="25"/>
    </location>
</feature>
<reference evidence="2 3" key="1">
    <citation type="submission" date="2016-04" db="EMBL/GenBank/DDBJ databases">
        <title>Draft genome sequence of freshwater magnetotactic bacteria Magnetospirillum marisnigri SP-1 and Magnetospirillum moscoviense BB-1.</title>
        <authorList>
            <person name="Koziaeva V."/>
            <person name="Dziuba M.V."/>
            <person name="Ivanov T.M."/>
            <person name="Kuznetsov B."/>
            <person name="Grouzdev D.S."/>
        </authorList>
    </citation>
    <scope>NUCLEOTIDE SEQUENCE [LARGE SCALE GENOMIC DNA]</scope>
    <source>
        <strain evidence="2 3">BB-1</strain>
    </source>
</reference>
<evidence type="ECO:0000313" key="2">
    <source>
        <dbReference type="EMBL" id="OAN50060.1"/>
    </source>
</evidence>
<dbReference type="EMBL" id="LWQU01000141">
    <property type="protein sequence ID" value="OAN50060.1"/>
    <property type="molecule type" value="Genomic_DNA"/>
</dbReference>
<organism evidence="2 3">
    <name type="scientific">Magnetospirillum moscoviense</name>
    <dbReference type="NCBI Taxonomy" id="1437059"/>
    <lineage>
        <taxon>Bacteria</taxon>
        <taxon>Pseudomonadati</taxon>
        <taxon>Pseudomonadota</taxon>
        <taxon>Alphaproteobacteria</taxon>
        <taxon>Rhodospirillales</taxon>
        <taxon>Rhodospirillaceae</taxon>
        <taxon>Magnetospirillum</taxon>
    </lineage>
</organism>
<gene>
    <name evidence="2" type="ORF">A6A05_02285</name>
</gene>
<comment type="caution">
    <text evidence="2">The sequence shown here is derived from an EMBL/GenBank/DDBJ whole genome shotgun (WGS) entry which is preliminary data.</text>
</comment>
<feature type="transmembrane region" description="Helical" evidence="1">
    <location>
        <begin position="37"/>
        <end position="55"/>
    </location>
</feature>
<evidence type="ECO:0000313" key="3">
    <source>
        <dbReference type="Proteomes" id="UP000078543"/>
    </source>
</evidence>
<dbReference type="AlphaFoldDB" id="A0A178MMR1"/>
<keyword evidence="1" id="KW-0812">Transmembrane</keyword>
<keyword evidence="3" id="KW-1185">Reference proteome</keyword>
<keyword evidence="1" id="KW-0472">Membrane</keyword>
<feature type="transmembrane region" description="Helical" evidence="1">
    <location>
        <begin position="67"/>
        <end position="84"/>
    </location>
</feature>
<dbReference type="STRING" id="1437059.A6A05_02285"/>
<name>A0A178MMR1_9PROT</name>
<dbReference type="Proteomes" id="UP000078543">
    <property type="component" value="Unassembled WGS sequence"/>
</dbReference>
<evidence type="ECO:0000256" key="1">
    <source>
        <dbReference type="SAM" id="Phobius"/>
    </source>
</evidence>